<keyword evidence="2 5" id="KW-0689">Ribosomal protein</keyword>
<dbReference type="OMA" id="SKCAGHQ"/>
<proteinExistence type="inferred from homology"/>
<dbReference type="AlphaFoldDB" id="S2JZX1"/>
<dbReference type="Pfam" id="PF14374">
    <property type="entry name" value="Ribos_L4_asso_C"/>
    <property type="match status" value="1"/>
</dbReference>
<evidence type="ECO:0000313" key="6">
    <source>
        <dbReference type="Proteomes" id="UP000014254"/>
    </source>
</evidence>
<dbReference type="GO" id="GO:0006412">
    <property type="term" value="P:translation"/>
    <property type="evidence" value="ECO:0007669"/>
    <property type="project" value="InterPro"/>
</dbReference>
<dbReference type="FunCoup" id="S2JZX1">
    <property type="interactions" value="657"/>
</dbReference>
<accession>S2JZX1</accession>
<comment type="similarity">
    <text evidence="1">Belongs to the universal ribosomal protein uL4 family.</text>
</comment>
<keyword evidence="6" id="KW-1185">Reference proteome</keyword>
<evidence type="ECO:0000313" key="5">
    <source>
        <dbReference type="EMBL" id="EPB88403.1"/>
    </source>
</evidence>
<gene>
    <name evidence="5" type="ORF">HMPREF1544_04754</name>
</gene>
<dbReference type="GO" id="GO:0005840">
    <property type="term" value="C:ribosome"/>
    <property type="evidence" value="ECO:0007669"/>
    <property type="project" value="UniProtKB-KW"/>
</dbReference>
<evidence type="ECO:0000256" key="3">
    <source>
        <dbReference type="ARBA" id="ARBA00023274"/>
    </source>
</evidence>
<keyword evidence="3" id="KW-0687">Ribonucleoprotein</keyword>
<dbReference type="InterPro" id="IPR002136">
    <property type="entry name" value="Ribosomal_uL4"/>
</dbReference>
<dbReference type="InterPro" id="IPR013000">
    <property type="entry name" value="Ribosomal_uL4_euk/arc_CS"/>
</dbReference>
<dbReference type="SUPFAM" id="SSF52166">
    <property type="entry name" value="Ribosomal protein L4"/>
    <property type="match status" value="1"/>
</dbReference>
<organism evidence="5 6">
    <name type="scientific">Mucor circinelloides f. circinelloides (strain 1006PhL)</name>
    <name type="common">Mucormycosis agent</name>
    <name type="synonym">Calyptromyces circinelloides</name>
    <dbReference type="NCBI Taxonomy" id="1220926"/>
    <lineage>
        <taxon>Eukaryota</taxon>
        <taxon>Fungi</taxon>
        <taxon>Fungi incertae sedis</taxon>
        <taxon>Mucoromycota</taxon>
        <taxon>Mucoromycotina</taxon>
        <taxon>Mucoromycetes</taxon>
        <taxon>Mucorales</taxon>
        <taxon>Mucorineae</taxon>
        <taxon>Mucoraceae</taxon>
        <taxon>Mucor</taxon>
    </lineage>
</organism>
<dbReference type="Pfam" id="PF00573">
    <property type="entry name" value="Ribosomal_L4"/>
    <property type="match status" value="1"/>
</dbReference>
<sequence>MVNRINNVRIYTDQLIHICSNQSALAAARPVINVYSIHKSDRVTNAIPVPSVYRAPIRPDIVHFVHTNMAKNKRQPYAVSDKAGEQTSAESWGTGRAVARIPRVNGSGTHRAGQAAFGNMCRGGRMFAPTKVMRQWHVKINLNQRRFATVSALAASGLPSLVMARGHRISKIEEVPLVVEDKIESLIRTRQAVDALKSIHAYSDVEKVIRSRKIRAGQGKLRNRRFRQRRGPLIVYNQDNGIVQAFRNIPGVELVNVRHLNVLQLAPGGHLGRFIIWTESAFTLLDELYGTYETPSSMKKNYQLPDNVMTNPDVSRLINSDEIQSVVRPAMDKHTKRPFTQKKNPLKNQGIMNRLNPYAQVLRRAELLQSNKKKQQHQPHIISNKKCK</sequence>
<dbReference type="EMBL" id="KE123951">
    <property type="protein sequence ID" value="EPB88403.1"/>
    <property type="molecule type" value="Genomic_DNA"/>
</dbReference>
<dbReference type="STRING" id="1220926.S2JZX1"/>
<dbReference type="GO" id="GO:0003735">
    <property type="term" value="F:structural constituent of ribosome"/>
    <property type="evidence" value="ECO:0007669"/>
    <property type="project" value="InterPro"/>
</dbReference>
<reference evidence="6" key="1">
    <citation type="submission" date="2013-05" db="EMBL/GenBank/DDBJ databases">
        <title>The Genome sequence of Mucor circinelloides f. circinelloides 1006PhL.</title>
        <authorList>
            <consortium name="The Broad Institute Genomics Platform"/>
            <person name="Cuomo C."/>
            <person name="Earl A."/>
            <person name="Findley K."/>
            <person name="Lee S.C."/>
            <person name="Walker B."/>
            <person name="Young S."/>
            <person name="Zeng Q."/>
            <person name="Gargeya S."/>
            <person name="Fitzgerald M."/>
            <person name="Haas B."/>
            <person name="Abouelleil A."/>
            <person name="Allen A.W."/>
            <person name="Alvarado L."/>
            <person name="Arachchi H.M."/>
            <person name="Berlin A.M."/>
            <person name="Chapman S.B."/>
            <person name="Gainer-Dewar J."/>
            <person name="Goldberg J."/>
            <person name="Griggs A."/>
            <person name="Gujja S."/>
            <person name="Hansen M."/>
            <person name="Howarth C."/>
            <person name="Imamovic A."/>
            <person name="Ireland A."/>
            <person name="Larimer J."/>
            <person name="McCowan C."/>
            <person name="Murphy C."/>
            <person name="Pearson M."/>
            <person name="Poon T.W."/>
            <person name="Priest M."/>
            <person name="Roberts A."/>
            <person name="Saif S."/>
            <person name="Shea T."/>
            <person name="Sisk P."/>
            <person name="Sykes S."/>
            <person name="Wortman J."/>
            <person name="Nusbaum C."/>
            <person name="Birren B."/>
        </authorList>
    </citation>
    <scope>NUCLEOTIDE SEQUENCE [LARGE SCALE GENOMIC DNA]</scope>
    <source>
        <strain evidence="6">1006PhL</strain>
    </source>
</reference>
<dbReference type="Gene3D" id="3.40.1370.10">
    <property type="match status" value="1"/>
</dbReference>
<dbReference type="VEuPathDB" id="FungiDB:HMPREF1544_04754"/>
<evidence type="ECO:0000259" key="4">
    <source>
        <dbReference type="Pfam" id="PF14374"/>
    </source>
</evidence>
<feature type="domain" description="Large ribosomal subunit protein uL4 C-terminal" evidence="4">
    <location>
        <begin position="300"/>
        <end position="375"/>
    </location>
</feature>
<dbReference type="OrthoDB" id="10259785at2759"/>
<dbReference type="PANTHER" id="PTHR19431">
    <property type="entry name" value="60S RIBOSOMAL PROTEIN L4"/>
    <property type="match status" value="1"/>
</dbReference>
<dbReference type="InterPro" id="IPR023574">
    <property type="entry name" value="Ribosomal_uL4_dom_sf"/>
</dbReference>
<dbReference type="Proteomes" id="UP000014254">
    <property type="component" value="Unassembled WGS sequence"/>
</dbReference>
<name>S2JZX1_MUCC1</name>
<evidence type="ECO:0000256" key="1">
    <source>
        <dbReference type="ARBA" id="ARBA00010528"/>
    </source>
</evidence>
<dbReference type="InterPro" id="IPR045240">
    <property type="entry name" value="Ribosomal_uL4_euk/arch"/>
</dbReference>
<dbReference type="InterPro" id="IPR025755">
    <property type="entry name" value="Ribos_uL4_C_dom"/>
</dbReference>
<dbReference type="GO" id="GO:1990904">
    <property type="term" value="C:ribonucleoprotein complex"/>
    <property type="evidence" value="ECO:0007669"/>
    <property type="project" value="UniProtKB-KW"/>
</dbReference>
<dbReference type="InParanoid" id="S2JZX1"/>
<dbReference type="FunFam" id="3.40.1370.10:FF:000002">
    <property type="entry name" value="60S ribosomal protein L4"/>
    <property type="match status" value="1"/>
</dbReference>
<protein>
    <submittedName>
        <fullName evidence="5">50S ribosomal protein L4e</fullName>
    </submittedName>
</protein>
<dbReference type="eggNOG" id="KOG1475">
    <property type="taxonomic scope" value="Eukaryota"/>
</dbReference>
<evidence type="ECO:0000256" key="2">
    <source>
        <dbReference type="ARBA" id="ARBA00022980"/>
    </source>
</evidence>
<dbReference type="PROSITE" id="PS00939">
    <property type="entry name" value="RIBOSOMAL_L1E"/>
    <property type="match status" value="1"/>
</dbReference>